<protein>
    <recommendedName>
        <fullName evidence="3">PepSY domain-containing protein</fullName>
    </recommendedName>
</protein>
<feature type="compositionally biased region" description="Low complexity" evidence="1">
    <location>
        <begin position="27"/>
        <end position="45"/>
    </location>
</feature>
<dbReference type="Gene3D" id="3.10.450.40">
    <property type="match status" value="2"/>
</dbReference>
<sequence length="200" mass="21652">MKIKVLTAVLLALVLAGCSAKQTTKDSGTSSQSASSSQSQSSEAKQATTSDILQVKVTVNEAITTYQKTFAQTDITSISLEKVGNQFQYEVEGVDDQREHQLTLNAMTSSVINKHSEQLDADEADGVARQEALKLTNFISLSRAVKIAQQSAEVTGATEAKLDQENGQTVWKIQFEQHGQETEVKLNAQTGKVLTTEVDD</sequence>
<feature type="domain" description="PepSY" evidence="3">
    <location>
        <begin position="56"/>
        <end position="113"/>
    </location>
</feature>
<name>A0A0R1LS06_9LACO</name>
<dbReference type="STRING" id="1423776.FD04_GL000330"/>
<feature type="region of interest" description="Disordered" evidence="1">
    <location>
        <begin position="22"/>
        <end position="45"/>
    </location>
</feature>
<dbReference type="RefSeq" id="WP_054699400.1">
    <property type="nucleotide sequence ID" value="NZ_AZEE01000027.1"/>
</dbReference>
<comment type="caution">
    <text evidence="4">The sequence shown here is derived from an EMBL/GenBank/DDBJ whole genome shotgun (WGS) entry which is preliminary data.</text>
</comment>
<evidence type="ECO:0000259" key="3">
    <source>
        <dbReference type="Pfam" id="PF03413"/>
    </source>
</evidence>
<evidence type="ECO:0000313" key="5">
    <source>
        <dbReference type="Proteomes" id="UP000051160"/>
    </source>
</evidence>
<dbReference type="AlphaFoldDB" id="A0A0R1LS06"/>
<evidence type="ECO:0000256" key="1">
    <source>
        <dbReference type="SAM" id="MobiDB-lite"/>
    </source>
</evidence>
<dbReference type="PATRIC" id="fig|1423776.4.peg.331"/>
<proteinExistence type="predicted"/>
<feature type="domain" description="PepSY" evidence="3">
    <location>
        <begin position="139"/>
        <end position="196"/>
    </location>
</feature>
<accession>A0A0R1LS06</accession>
<evidence type="ECO:0000256" key="2">
    <source>
        <dbReference type="SAM" id="SignalP"/>
    </source>
</evidence>
<keyword evidence="2" id="KW-0732">Signal</keyword>
<feature type="chain" id="PRO_5038641993" description="PepSY domain-containing protein" evidence="2">
    <location>
        <begin position="21"/>
        <end position="200"/>
    </location>
</feature>
<keyword evidence="5" id="KW-1185">Reference proteome</keyword>
<dbReference type="PROSITE" id="PS51257">
    <property type="entry name" value="PROKAR_LIPOPROTEIN"/>
    <property type="match status" value="1"/>
</dbReference>
<organism evidence="4 5">
    <name type="scientific">Secundilactobacillus odoratitofui DSM 19909 = JCM 15043</name>
    <dbReference type="NCBI Taxonomy" id="1423776"/>
    <lineage>
        <taxon>Bacteria</taxon>
        <taxon>Bacillati</taxon>
        <taxon>Bacillota</taxon>
        <taxon>Bacilli</taxon>
        <taxon>Lactobacillales</taxon>
        <taxon>Lactobacillaceae</taxon>
        <taxon>Secundilactobacillus</taxon>
    </lineage>
</organism>
<dbReference type="InterPro" id="IPR025711">
    <property type="entry name" value="PepSY"/>
</dbReference>
<reference evidence="4 5" key="1">
    <citation type="journal article" date="2015" name="Genome Announc.">
        <title>Expanding the biotechnology potential of lactobacilli through comparative genomics of 213 strains and associated genera.</title>
        <authorList>
            <person name="Sun Z."/>
            <person name="Harris H.M."/>
            <person name="McCann A."/>
            <person name="Guo C."/>
            <person name="Argimon S."/>
            <person name="Zhang W."/>
            <person name="Yang X."/>
            <person name="Jeffery I.B."/>
            <person name="Cooney J.C."/>
            <person name="Kagawa T.F."/>
            <person name="Liu W."/>
            <person name="Song Y."/>
            <person name="Salvetti E."/>
            <person name="Wrobel A."/>
            <person name="Rasinkangas P."/>
            <person name="Parkhill J."/>
            <person name="Rea M.C."/>
            <person name="O'Sullivan O."/>
            <person name="Ritari J."/>
            <person name="Douillard F.P."/>
            <person name="Paul Ross R."/>
            <person name="Yang R."/>
            <person name="Briner A.E."/>
            <person name="Felis G.E."/>
            <person name="de Vos W.M."/>
            <person name="Barrangou R."/>
            <person name="Klaenhammer T.R."/>
            <person name="Caufield P.W."/>
            <person name="Cui Y."/>
            <person name="Zhang H."/>
            <person name="O'Toole P.W."/>
        </authorList>
    </citation>
    <scope>NUCLEOTIDE SEQUENCE [LARGE SCALE GENOMIC DNA]</scope>
    <source>
        <strain evidence="4 5">DSM 19909</strain>
    </source>
</reference>
<dbReference type="Pfam" id="PF03413">
    <property type="entry name" value="PepSY"/>
    <property type="match status" value="2"/>
</dbReference>
<evidence type="ECO:0000313" key="4">
    <source>
        <dbReference type="EMBL" id="KRK98597.1"/>
    </source>
</evidence>
<dbReference type="EMBL" id="AZEE01000027">
    <property type="protein sequence ID" value="KRK98597.1"/>
    <property type="molecule type" value="Genomic_DNA"/>
</dbReference>
<feature type="signal peptide" evidence="2">
    <location>
        <begin position="1"/>
        <end position="20"/>
    </location>
</feature>
<gene>
    <name evidence="4" type="ORF">FD04_GL000330</name>
</gene>
<dbReference type="Proteomes" id="UP000051160">
    <property type="component" value="Unassembled WGS sequence"/>
</dbReference>